<comment type="caution">
    <text evidence="4">The sequence shown here is derived from an EMBL/GenBank/DDBJ whole genome shotgun (WGS) entry which is preliminary data.</text>
</comment>
<dbReference type="AlphaFoldDB" id="A0A9P6WG25"/>
<accession>A0A9P6WG25</accession>
<feature type="domain" description="Zn(2)-C6 fungal-type" evidence="3">
    <location>
        <begin position="22"/>
        <end position="52"/>
    </location>
</feature>
<dbReference type="Pfam" id="PF00172">
    <property type="entry name" value="Zn_clus"/>
    <property type="match status" value="1"/>
</dbReference>
<dbReference type="EMBL" id="PUHW01000463">
    <property type="protein sequence ID" value="KAG0686529.1"/>
    <property type="molecule type" value="Genomic_DNA"/>
</dbReference>
<evidence type="ECO:0000313" key="4">
    <source>
        <dbReference type="EMBL" id="KAG0686529.1"/>
    </source>
</evidence>
<sequence length="723" mass="84351">MDKISKPVKRARAPNEKRSRNGCLTCKNRRVKCDEVHPSCGHCSRLNLSCSYAKQYSWDEESLGYGKTFGRSNQFKKSSLKRKYQEYKSNNEFNSFIESTSLSKAILKENITWNKVKNKSIYFINANYDDFEKNVTTEVIKNSTQCSTTSVLMHLLSSLLVYKQETMVPTYTQKNFSDFCDDSYSLELFNLSPNNFQSFLPLSNGDIISPLLEFAEFDQLFNNSNFKNALSLPSQIKDSSFLSMQTFNLNSDIIGNKFNLLSSQEKNLLQYFINSICPTCVCYPNSSTRTTFYMNENLQFERQQPEINPYLYLIVPLALKSQIVMDTIMATSAHQLYILGNNEYHKMSEMYSEKAVQQLAKIIKEKQEYQCADWDDVLATVLMLCFREISSNCDYRSSWVSYLNCAKYFLNFFNSNSNISPLFKFFARYFIIHEVMGETAWLEQKVIENNNSNNSNNNNNNNNETHFNNIDHNKIVTIDLNLAWNKEVEKNDIMNHLLLSEPNIHEDRDNVIDVVFGCCPYLISIIHRISNLGRCYEDLELESLSTKKEFEFYIIKQRDQIQSEIENLNQKTQIFNEIDNQSENCIKIIAEIKRLSTLLYLFARVDLETLHFNNGIINNYYKEKYDYMQNVKIKLTQLYALLPECPMSLLWPLFVLGLVSGFEDEERWFVLDRLVKLQKARELGSVKTAKDVVLTVWKELDLDLTSFRWRDMIKGRAESLSLA</sequence>
<dbReference type="PANTHER" id="PTHR37534">
    <property type="entry name" value="TRANSCRIPTIONAL ACTIVATOR PROTEIN UGA3"/>
    <property type="match status" value="1"/>
</dbReference>
<evidence type="ECO:0000259" key="3">
    <source>
        <dbReference type="PROSITE" id="PS50048"/>
    </source>
</evidence>
<dbReference type="Gene3D" id="4.10.240.10">
    <property type="entry name" value="Zn(2)-C6 fungal-type DNA-binding domain"/>
    <property type="match status" value="1"/>
</dbReference>
<dbReference type="Proteomes" id="UP000697127">
    <property type="component" value="Unassembled WGS sequence"/>
</dbReference>
<keyword evidence="2" id="KW-0539">Nucleus</keyword>
<organism evidence="4 5">
    <name type="scientific">Pichia californica</name>
    <dbReference type="NCBI Taxonomy" id="460514"/>
    <lineage>
        <taxon>Eukaryota</taxon>
        <taxon>Fungi</taxon>
        <taxon>Dikarya</taxon>
        <taxon>Ascomycota</taxon>
        <taxon>Saccharomycotina</taxon>
        <taxon>Pichiomycetes</taxon>
        <taxon>Pichiales</taxon>
        <taxon>Pichiaceae</taxon>
        <taxon>Pichia</taxon>
    </lineage>
</organism>
<dbReference type="SUPFAM" id="SSF57701">
    <property type="entry name" value="Zn2/Cys6 DNA-binding domain"/>
    <property type="match status" value="1"/>
</dbReference>
<gene>
    <name evidence="4" type="ORF">C6P40_003873</name>
</gene>
<dbReference type="PROSITE" id="PS50048">
    <property type="entry name" value="ZN2_CY6_FUNGAL_2"/>
    <property type="match status" value="1"/>
</dbReference>
<evidence type="ECO:0000313" key="5">
    <source>
        <dbReference type="Proteomes" id="UP000697127"/>
    </source>
</evidence>
<dbReference type="CDD" id="cd00067">
    <property type="entry name" value="GAL4"/>
    <property type="match status" value="1"/>
</dbReference>
<dbReference type="SMART" id="SM00066">
    <property type="entry name" value="GAL4"/>
    <property type="match status" value="1"/>
</dbReference>
<dbReference type="GO" id="GO:0005634">
    <property type="term" value="C:nucleus"/>
    <property type="evidence" value="ECO:0007669"/>
    <property type="project" value="UniProtKB-SubCell"/>
</dbReference>
<protein>
    <recommendedName>
        <fullName evidence="3">Zn(2)-C6 fungal-type domain-containing protein</fullName>
    </recommendedName>
</protein>
<dbReference type="GO" id="GO:0000976">
    <property type="term" value="F:transcription cis-regulatory region binding"/>
    <property type="evidence" value="ECO:0007669"/>
    <property type="project" value="TreeGrafter"/>
</dbReference>
<comment type="subcellular location">
    <subcellularLocation>
        <location evidence="1">Nucleus</location>
    </subcellularLocation>
</comment>
<dbReference type="GO" id="GO:0008270">
    <property type="term" value="F:zinc ion binding"/>
    <property type="evidence" value="ECO:0007669"/>
    <property type="project" value="InterPro"/>
</dbReference>
<dbReference type="Pfam" id="PF11951">
    <property type="entry name" value="Fungal_trans_2"/>
    <property type="match status" value="1"/>
</dbReference>
<proteinExistence type="predicted"/>
<dbReference type="InterPro" id="IPR021858">
    <property type="entry name" value="Fun_TF"/>
</dbReference>
<dbReference type="GO" id="GO:0045944">
    <property type="term" value="P:positive regulation of transcription by RNA polymerase II"/>
    <property type="evidence" value="ECO:0007669"/>
    <property type="project" value="TreeGrafter"/>
</dbReference>
<dbReference type="PANTHER" id="PTHR37534:SF49">
    <property type="entry name" value="LYSINE BIOSYNTHESIS REGULATORY PROTEIN LYS14"/>
    <property type="match status" value="1"/>
</dbReference>
<dbReference type="InterPro" id="IPR036864">
    <property type="entry name" value="Zn2-C6_fun-type_DNA-bd_sf"/>
</dbReference>
<evidence type="ECO:0000256" key="1">
    <source>
        <dbReference type="ARBA" id="ARBA00004123"/>
    </source>
</evidence>
<name>A0A9P6WG25_9ASCO</name>
<dbReference type="InterPro" id="IPR001138">
    <property type="entry name" value="Zn2Cys6_DnaBD"/>
</dbReference>
<keyword evidence="5" id="KW-1185">Reference proteome</keyword>
<dbReference type="PROSITE" id="PS00463">
    <property type="entry name" value="ZN2_CY6_FUNGAL_1"/>
    <property type="match status" value="1"/>
</dbReference>
<dbReference type="GO" id="GO:0000981">
    <property type="term" value="F:DNA-binding transcription factor activity, RNA polymerase II-specific"/>
    <property type="evidence" value="ECO:0007669"/>
    <property type="project" value="InterPro"/>
</dbReference>
<reference evidence="4" key="1">
    <citation type="submission" date="2020-11" db="EMBL/GenBank/DDBJ databases">
        <title>Kefir isolates.</title>
        <authorList>
            <person name="Marcisauskas S."/>
            <person name="Kim Y."/>
            <person name="Blasche S."/>
        </authorList>
    </citation>
    <scope>NUCLEOTIDE SEQUENCE</scope>
    <source>
        <strain evidence="4">Olga-1</strain>
    </source>
</reference>
<evidence type="ECO:0000256" key="2">
    <source>
        <dbReference type="ARBA" id="ARBA00023242"/>
    </source>
</evidence>